<evidence type="ECO:0000256" key="8">
    <source>
        <dbReference type="ARBA" id="ARBA00023136"/>
    </source>
</evidence>
<dbReference type="InterPro" id="IPR016169">
    <property type="entry name" value="FAD-bd_PCMH_sub2"/>
</dbReference>
<evidence type="ECO:0000256" key="7">
    <source>
        <dbReference type="ARBA" id="ARBA00023122"/>
    </source>
</evidence>
<dbReference type="FunFam" id="3.10.580.10:FF:000002">
    <property type="entry name" value="Magnesium/cobalt efflux protein CorC"/>
    <property type="match status" value="1"/>
</dbReference>
<feature type="domain" description="CNNM transmembrane" evidence="13">
    <location>
        <begin position="1"/>
        <end position="208"/>
    </location>
</feature>
<dbReference type="PROSITE" id="PS51371">
    <property type="entry name" value="CBS"/>
    <property type="match status" value="1"/>
</dbReference>
<dbReference type="SUPFAM" id="SSF54631">
    <property type="entry name" value="CBS-domain pair"/>
    <property type="match status" value="1"/>
</dbReference>
<dbReference type="InterPro" id="IPR002550">
    <property type="entry name" value="CNNM"/>
</dbReference>
<keyword evidence="6 10" id="KW-1133">Transmembrane helix</keyword>
<evidence type="ECO:0000256" key="1">
    <source>
        <dbReference type="ARBA" id="ARBA00004651"/>
    </source>
</evidence>
<keyword evidence="4 10" id="KW-0812">Transmembrane</keyword>
<dbReference type="GO" id="GO:0005886">
    <property type="term" value="C:plasma membrane"/>
    <property type="evidence" value="ECO:0007669"/>
    <property type="project" value="UniProtKB-SubCell"/>
</dbReference>
<dbReference type="OrthoDB" id="9798188at2"/>
<dbReference type="Pfam" id="PF01595">
    <property type="entry name" value="CNNM"/>
    <property type="match status" value="1"/>
</dbReference>
<evidence type="ECO:0000313" key="14">
    <source>
        <dbReference type="EMBL" id="MBC8610537.1"/>
    </source>
</evidence>
<dbReference type="InterPro" id="IPR036318">
    <property type="entry name" value="FAD-bd_PCMH-like_sf"/>
</dbReference>
<comment type="subcellular location">
    <subcellularLocation>
        <location evidence="1">Cell membrane</location>
        <topology evidence="1">Multi-pass membrane protein</topology>
    </subcellularLocation>
</comment>
<evidence type="ECO:0000256" key="11">
    <source>
        <dbReference type="SAM" id="Phobius"/>
    </source>
</evidence>
<keyword evidence="8 10" id="KW-0472">Membrane</keyword>
<dbReference type="SMART" id="SM01091">
    <property type="entry name" value="CorC_HlyC"/>
    <property type="match status" value="1"/>
</dbReference>
<proteinExistence type="inferred from homology"/>
<evidence type="ECO:0000259" key="13">
    <source>
        <dbReference type="PROSITE" id="PS51846"/>
    </source>
</evidence>
<dbReference type="Gene3D" id="3.30.465.10">
    <property type="match status" value="1"/>
</dbReference>
<name>A0A8J6PAV1_9FIRM</name>
<feature type="transmembrane region" description="Helical" evidence="11">
    <location>
        <begin position="67"/>
        <end position="87"/>
    </location>
</feature>
<dbReference type="SMART" id="SM00116">
    <property type="entry name" value="CBS"/>
    <property type="match status" value="2"/>
</dbReference>
<evidence type="ECO:0000256" key="5">
    <source>
        <dbReference type="ARBA" id="ARBA00022737"/>
    </source>
</evidence>
<comment type="similarity">
    <text evidence="2">Belongs to the UPF0053 family.</text>
</comment>
<evidence type="ECO:0000256" key="6">
    <source>
        <dbReference type="ARBA" id="ARBA00022989"/>
    </source>
</evidence>
<dbReference type="AlphaFoldDB" id="A0A8J6PAV1"/>
<feature type="transmembrane region" description="Helical" evidence="11">
    <location>
        <begin position="107"/>
        <end position="130"/>
    </location>
</feature>
<dbReference type="PANTHER" id="PTHR22777:SF32">
    <property type="entry name" value="UPF0053 INNER MEMBRANE PROTEIN YFJD"/>
    <property type="match status" value="1"/>
</dbReference>
<comment type="caution">
    <text evidence="14">The sequence shown here is derived from an EMBL/GenBank/DDBJ whole genome shotgun (WGS) entry which is preliminary data.</text>
</comment>
<evidence type="ECO:0000259" key="12">
    <source>
        <dbReference type="PROSITE" id="PS51371"/>
    </source>
</evidence>
<keyword evidence="5" id="KW-0677">Repeat</keyword>
<evidence type="ECO:0000256" key="9">
    <source>
        <dbReference type="PROSITE-ProRule" id="PRU00703"/>
    </source>
</evidence>
<dbReference type="InterPro" id="IPR005170">
    <property type="entry name" value="Transptr-assoc_dom"/>
</dbReference>
<dbReference type="EMBL" id="JACRTL010000002">
    <property type="protein sequence ID" value="MBC8610537.1"/>
    <property type="molecule type" value="Genomic_DNA"/>
</dbReference>
<evidence type="ECO:0000256" key="10">
    <source>
        <dbReference type="PROSITE-ProRule" id="PRU01193"/>
    </source>
</evidence>
<reference evidence="14" key="1">
    <citation type="submission" date="2020-08" db="EMBL/GenBank/DDBJ databases">
        <title>Genome public.</title>
        <authorList>
            <person name="Liu C."/>
            <person name="Sun Q."/>
        </authorList>
    </citation>
    <scope>NUCLEOTIDE SEQUENCE</scope>
    <source>
        <strain evidence="14">NSJ-15</strain>
    </source>
</reference>
<dbReference type="SUPFAM" id="SSF56176">
    <property type="entry name" value="FAD-binding/transporter-associated domain-like"/>
    <property type="match status" value="1"/>
</dbReference>
<dbReference type="InterPro" id="IPR000644">
    <property type="entry name" value="CBS_dom"/>
</dbReference>
<dbReference type="GO" id="GO:0050660">
    <property type="term" value="F:flavin adenine dinucleotide binding"/>
    <property type="evidence" value="ECO:0007669"/>
    <property type="project" value="InterPro"/>
</dbReference>
<feature type="domain" description="CBS" evidence="12">
    <location>
        <begin position="293"/>
        <end position="350"/>
    </location>
</feature>
<dbReference type="Pfam" id="PF03471">
    <property type="entry name" value="CorC_HlyC"/>
    <property type="match status" value="1"/>
</dbReference>
<feature type="transmembrane region" description="Helical" evidence="11">
    <location>
        <begin position="155"/>
        <end position="175"/>
    </location>
</feature>
<dbReference type="CDD" id="cd04590">
    <property type="entry name" value="CBS_pair_CorC_HlyC_assoc"/>
    <property type="match status" value="1"/>
</dbReference>
<dbReference type="InterPro" id="IPR044751">
    <property type="entry name" value="Ion_transp-like_CBS"/>
</dbReference>
<organism evidence="14 15">
    <name type="scientific">Massiliimalia timonensis</name>
    <dbReference type="NCBI Taxonomy" id="1987501"/>
    <lineage>
        <taxon>Bacteria</taxon>
        <taxon>Bacillati</taxon>
        <taxon>Bacillota</taxon>
        <taxon>Clostridia</taxon>
        <taxon>Eubacteriales</taxon>
        <taxon>Oscillospiraceae</taxon>
        <taxon>Massiliimalia</taxon>
    </lineage>
</organism>
<protein>
    <submittedName>
        <fullName evidence="14">HlyC/CorC family transporter</fullName>
    </submittedName>
</protein>
<keyword evidence="3" id="KW-1003">Cell membrane</keyword>
<dbReference type="Pfam" id="PF00571">
    <property type="entry name" value="CBS"/>
    <property type="match status" value="2"/>
</dbReference>
<accession>A0A8J6PAV1</accession>
<dbReference type="Proteomes" id="UP000632659">
    <property type="component" value="Unassembled WGS sequence"/>
</dbReference>
<dbReference type="PROSITE" id="PS51846">
    <property type="entry name" value="CNNM"/>
    <property type="match status" value="1"/>
</dbReference>
<dbReference type="Gene3D" id="3.10.580.10">
    <property type="entry name" value="CBS-domain"/>
    <property type="match status" value="1"/>
</dbReference>
<evidence type="ECO:0000256" key="4">
    <source>
        <dbReference type="ARBA" id="ARBA00022692"/>
    </source>
</evidence>
<evidence type="ECO:0000256" key="3">
    <source>
        <dbReference type="ARBA" id="ARBA00022475"/>
    </source>
</evidence>
<dbReference type="InterPro" id="IPR046342">
    <property type="entry name" value="CBS_dom_sf"/>
</dbReference>
<dbReference type="RefSeq" id="WP_093989459.1">
    <property type="nucleotide sequence ID" value="NZ_FYDD01000004.1"/>
</dbReference>
<dbReference type="PANTHER" id="PTHR22777">
    <property type="entry name" value="HEMOLYSIN-RELATED"/>
    <property type="match status" value="1"/>
</dbReference>
<keyword evidence="15" id="KW-1185">Reference proteome</keyword>
<evidence type="ECO:0000313" key="15">
    <source>
        <dbReference type="Proteomes" id="UP000632659"/>
    </source>
</evidence>
<keyword evidence="7 9" id="KW-0129">CBS domain</keyword>
<gene>
    <name evidence="14" type="ORF">H8702_05300</name>
</gene>
<evidence type="ECO:0000256" key="2">
    <source>
        <dbReference type="ARBA" id="ARBA00006337"/>
    </source>
</evidence>
<sequence>MDDIGRWCLFLLFLILSFLFCAAKTALSSYNESKLEELADGHKNSEKLLHLLKTHSESRQVFRMETSHLICVMAACAFGMILGLAYLEAPIQLLKQMILQPALQTLVAILMIIAAFLAVVCLILAFSHVLPKRIFQKKAESFLLSFYPMVRKASFLFYPVGGLASLLGSGVARLFGYRPSSDNDAVTEEEIRNMVDAGGETGVLEQEEREMINNIFDFDDKDVSDLMTHRTDIVGLELHAKISDVVYHAINDGFSRIPVYENDLDNIKGIIYVKDLLCLVGCTSSEDFQIQDFLREAIYVPEAKRCSDLLKIFKTKKAHMAVVVDDYGGTAGIVTMEDLLESIVGNIQDEYDDEQEAIVPLEDGSYLLDGSTDLEEMEKFFHLHFDVDEDIDTVGGLITNTLGAIPGDDEQPELTIERLHLKVISVQDQRIERVKATVLTENNQNQTAE</sequence>